<dbReference type="GO" id="GO:0016491">
    <property type="term" value="F:oxidoreductase activity"/>
    <property type="evidence" value="ECO:0007669"/>
    <property type="project" value="UniProtKB-KW"/>
</dbReference>
<dbReference type="Gene3D" id="3.30.410.40">
    <property type="match status" value="1"/>
</dbReference>
<evidence type="ECO:0000256" key="3">
    <source>
        <dbReference type="ARBA" id="ARBA00022630"/>
    </source>
</evidence>
<evidence type="ECO:0000256" key="1">
    <source>
        <dbReference type="ARBA" id="ARBA00001974"/>
    </source>
</evidence>
<keyword evidence="9" id="KW-0560">Oxidoreductase</keyword>
<organism evidence="9 10">
    <name type="scientific">Actinomadura rugatobispora</name>
    <dbReference type="NCBI Taxonomy" id="1994"/>
    <lineage>
        <taxon>Bacteria</taxon>
        <taxon>Bacillati</taxon>
        <taxon>Actinomycetota</taxon>
        <taxon>Actinomycetes</taxon>
        <taxon>Streptosporangiales</taxon>
        <taxon>Thermomonosporaceae</taxon>
        <taxon>Actinomadura</taxon>
    </lineage>
</organism>
<dbReference type="NCBIfam" id="TIGR03970">
    <property type="entry name" value="Rv0697"/>
    <property type="match status" value="1"/>
</dbReference>
<evidence type="ECO:0000313" key="10">
    <source>
        <dbReference type="Proteomes" id="UP001596074"/>
    </source>
</evidence>
<gene>
    <name evidence="9" type="primary">mftG</name>
    <name evidence="9" type="ORF">ACFPZN_42830</name>
</gene>
<feature type="region of interest" description="Disordered" evidence="6">
    <location>
        <begin position="1"/>
        <end position="23"/>
    </location>
</feature>
<keyword evidence="3 5" id="KW-0285">Flavoprotein</keyword>
<comment type="cofactor">
    <cofactor evidence="1">
        <name>FAD</name>
        <dbReference type="ChEBI" id="CHEBI:57692"/>
    </cofactor>
</comment>
<dbReference type="PROSITE" id="PS00624">
    <property type="entry name" value="GMC_OXRED_2"/>
    <property type="match status" value="1"/>
</dbReference>
<feature type="domain" description="Glucose-methanol-choline oxidoreductase N-terminal" evidence="7">
    <location>
        <begin position="102"/>
        <end position="125"/>
    </location>
</feature>
<sequence length="534" mass="55610">MPVPDERVRRVQGSAGGRGGSRPDVLVVGAGGSGAVLAARLSEDPGREVLLLEAGPVPRTPPEFPAGLLDARLVPGAQPGHPAVRTFPARLTPGMPYTVTRGCFLGGSTAVNGGYFIRARRGDFDRWAARAGDPRWSYERALPFMRALENDLDHGATPLHGDRGPVPIRRTSLEHPAAAAFQAAARELGHADEPDKNAQDPPGFGPVPSNAVDGRRVNTGIAYLLGALGRPNLTVAGGCPVRSVVVRRGRATGVVVEREGRRTVLEAGEIVLCAGSLASPHLLHLSGIGPARDLHRLGIPVVHDLPAVGATLSDHPQVVLEWMPGRPMDEPSGSWLGGALHLPSTDGDGAGDLEILQSLVPMAGLVGGRTSVPGAPLAFLASVQTPRLTGGVRTVSPDPATPPHIDYGYLRTADDRRRMREAVRATAALVATEAFSEIALGPVDPLPRTLDDDRLLDEWTAARLGTSQHTCGTVPMGPAADPSAAVDARGRVHGLSGLRVADTSILPTSPLRGPAATAVLIGELIAHAVRQDGG</sequence>
<evidence type="ECO:0000256" key="4">
    <source>
        <dbReference type="ARBA" id="ARBA00022827"/>
    </source>
</evidence>
<dbReference type="PIRSF" id="PIRSF000137">
    <property type="entry name" value="Alcohol_oxidase"/>
    <property type="match status" value="1"/>
</dbReference>
<evidence type="ECO:0000256" key="6">
    <source>
        <dbReference type="SAM" id="MobiDB-lite"/>
    </source>
</evidence>
<dbReference type="Pfam" id="PF05199">
    <property type="entry name" value="GMC_oxred_C"/>
    <property type="match status" value="1"/>
</dbReference>
<protein>
    <submittedName>
        <fullName evidence="9">Mycofactocin system GMC family oxidoreductase MftG</fullName>
        <ecNumber evidence="9">1.-.-.-</ecNumber>
    </submittedName>
</protein>
<name>A0ABW1ADC7_9ACTN</name>
<feature type="domain" description="Glucose-methanol-choline oxidoreductase N-terminal" evidence="8">
    <location>
        <begin position="275"/>
        <end position="289"/>
    </location>
</feature>
<keyword evidence="4 5" id="KW-0274">FAD</keyword>
<evidence type="ECO:0000259" key="8">
    <source>
        <dbReference type="PROSITE" id="PS00624"/>
    </source>
</evidence>
<dbReference type="EMBL" id="JBHSON010000086">
    <property type="protein sequence ID" value="MFC5752390.1"/>
    <property type="molecule type" value="Genomic_DNA"/>
</dbReference>
<dbReference type="EC" id="1.-.-.-" evidence="9"/>
<comment type="caution">
    <text evidence="9">The sequence shown here is derived from an EMBL/GenBank/DDBJ whole genome shotgun (WGS) entry which is preliminary data.</text>
</comment>
<dbReference type="Pfam" id="PF00732">
    <property type="entry name" value="GMC_oxred_N"/>
    <property type="match status" value="1"/>
</dbReference>
<dbReference type="PANTHER" id="PTHR11552:SF147">
    <property type="entry name" value="CHOLINE DEHYDROGENASE, MITOCHONDRIAL"/>
    <property type="match status" value="1"/>
</dbReference>
<feature type="region of interest" description="Disordered" evidence="6">
    <location>
        <begin position="191"/>
        <end position="211"/>
    </location>
</feature>
<accession>A0ABW1ADC7</accession>
<dbReference type="SUPFAM" id="SSF51905">
    <property type="entry name" value="FAD/NAD(P)-binding domain"/>
    <property type="match status" value="1"/>
</dbReference>
<keyword evidence="10" id="KW-1185">Reference proteome</keyword>
<reference evidence="10" key="1">
    <citation type="journal article" date="2019" name="Int. J. Syst. Evol. Microbiol.">
        <title>The Global Catalogue of Microorganisms (GCM) 10K type strain sequencing project: providing services to taxonomists for standard genome sequencing and annotation.</title>
        <authorList>
            <consortium name="The Broad Institute Genomics Platform"/>
            <consortium name="The Broad Institute Genome Sequencing Center for Infectious Disease"/>
            <person name="Wu L."/>
            <person name="Ma J."/>
        </authorList>
    </citation>
    <scope>NUCLEOTIDE SEQUENCE [LARGE SCALE GENOMIC DNA]</scope>
    <source>
        <strain evidence="10">KCTC 42087</strain>
    </source>
</reference>
<dbReference type="InterPro" id="IPR000172">
    <property type="entry name" value="GMC_OxRdtase_N"/>
</dbReference>
<evidence type="ECO:0000256" key="2">
    <source>
        <dbReference type="ARBA" id="ARBA00010790"/>
    </source>
</evidence>
<evidence type="ECO:0000256" key="5">
    <source>
        <dbReference type="RuleBase" id="RU003968"/>
    </source>
</evidence>
<evidence type="ECO:0000313" key="9">
    <source>
        <dbReference type="EMBL" id="MFC5752390.1"/>
    </source>
</evidence>
<dbReference type="Gene3D" id="3.50.50.60">
    <property type="entry name" value="FAD/NAD(P)-binding domain"/>
    <property type="match status" value="1"/>
</dbReference>
<dbReference type="InterPro" id="IPR012132">
    <property type="entry name" value="GMC_OxRdtase"/>
</dbReference>
<dbReference type="SUPFAM" id="SSF54373">
    <property type="entry name" value="FAD-linked reductases, C-terminal domain"/>
    <property type="match status" value="1"/>
</dbReference>
<evidence type="ECO:0000259" key="7">
    <source>
        <dbReference type="PROSITE" id="PS00623"/>
    </source>
</evidence>
<comment type="similarity">
    <text evidence="2 5">Belongs to the GMC oxidoreductase family.</text>
</comment>
<dbReference type="Proteomes" id="UP001596074">
    <property type="component" value="Unassembled WGS sequence"/>
</dbReference>
<dbReference type="InterPro" id="IPR023978">
    <property type="entry name" value="GMC_oxidoreductase_bact"/>
</dbReference>
<dbReference type="PANTHER" id="PTHR11552">
    <property type="entry name" value="GLUCOSE-METHANOL-CHOLINE GMC OXIDOREDUCTASE"/>
    <property type="match status" value="1"/>
</dbReference>
<dbReference type="PROSITE" id="PS00623">
    <property type="entry name" value="GMC_OXRED_1"/>
    <property type="match status" value="1"/>
</dbReference>
<proteinExistence type="inferred from homology"/>
<dbReference type="InterPro" id="IPR007867">
    <property type="entry name" value="GMC_OxRtase_C"/>
</dbReference>
<dbReference type="InterPro" id="IPR036188">
    <property type="entry name" value="FAD/NAD-bd_sf"/>
</dbReference>